<gene>
    <name evidence="2" type="ORF">FLL46_15390</name>
</gene>
<evidence type="ECO:0000313" key="2">
    <source>
        <dbReference type="EMBL" id="TQV87185.1"/>
    </source>
</evidence>
<accession>A0A545UCJ3</accession>
<protein>
    <recommendedName>
        <fullName evidence="4">Alpha/beta hydrolase</fullName>
    </recommendedName>
</protein>
<organism evidence="2 3">
    <name type="scientific">Aliikangiella coralliicola</name>
    <dbReference type="NCBI Taxonomy" id="2592383"/>
    <lineage>
        <taxon>Bacteria</taxon>
        <taxon>Pseudomonadati</taxon>
        <taxon>Pseudomonadota</taxon>
        <taxon>Gammaproteobacteria</taxon>
        <taxon>Oceanospirillales</taxon>
        <taxon>Pleioneaceae</taxon>
        <taxon>Aliikangiella</taxon>
    </lineage>
</organism>
<evidence type="ECO:0008006" key="4">
    <source>
        <dbReference type="Google" id="ProtNLM"/>
    </source>
</evidence>
<dbReference type="RefSeq" id="WP_142932212.1">
    <property type="nucleotide sequence ID" value="NZ_ML660165.1"/>
</dbReference>
<dbReference type="EMBL" id="VIKS01000009">
    <property type="protein sequence ID" value="TQV87185.1"/>
    <property type="molecule type" value="Genomic_DNA"/>
</dbReference>
<evidence type="ECO:0000313" key="3">
    <source>
        <dbReference type="Proteomes" id="UP000315439"/>
    </source>
</evidence>
<dbReference type="AlphaFoldDB" id="A0A545UCJ3"/>
<evidence type="ECO:0000256" key="1">
    <source>
        <dbReference type="SAM" id="SignalP"/>
    </source>
</evidence>
<proteinExistence type="predicted"/>
<dbReference type="PROSITE" id="PS51257">
    <property type="entry name" value="PROKAR_LIPOPROTEIN"/>
    <property type="match status" value="1"/>
</dbReference>
<keyword evidence="1" id="KW-0732">Signal</keyword>
<keyword evidence="3" id="KW-1185">Reference proteome</keyword>
<feature type="signal peptide" evidence="1">
    <location>
        <begin position="1"/>
        <end position="22"/>
    </location>
</feature>
<sequence length="339" mass="37316">MKILASLSLISLLVLGGCSSNKSDSTTSTTTPVTQNQIVHLIQPSDIPNYITQFKQLRDQLQLEFDGVTYPISLVDFDIQDKVIYAKYELGLALIGFDLEAEKPIETLTLLEGDTSDIENFSNTVTRTLTGSQVQTTQDGDNIIYQATMTDEQTQGTYMARLVFNDALISGGNSVLEINGDSANLSGSLGTNTYIQIDELIMRNPEVRTIVLKDVDGSVNDAINMHTGRLVRNAQLTTFMPADGEAYSGGVDLYAAGYQRKYETGGKLGVHSWCCVDGKPADQLGRNHSAHGAQLTYFRDILGETNGPEFYFFTIEAASFENVHVMTREELDKYKLITD</sequence>
<comment type="caution">
    <text evidence="2">The sequence shown here is derived from an EMBL/GenBank/DDBJ whole genome shotgun (WGS) entry which is preliminary data.</text>
</comment>
<feature type="chain" id="PRO_5022069432" description="Alpha/beta hydrolase" evidence="1">
    <location>
        <begin position="23"/>
        <end position="339"/>
    </location>
</feature>
<dbReference type="Proteomes" id="UP000315439">
    <property type="component" value="Unassembled WGS sequence"/>
</dbReference>
<dbReference type="OrthoDB" id="6198264at2"/>
<reference evidence="2 3" key="1">
    <citation type="submission" date="2019-07" db="EMBL/GenBank/DDBJ databases">
        <title>Draft genome for Aliikangiella sp. M105.</title>
        <authorList>
            <person name="Wang G."/>
        </authorList>
    </citation>
    <scope>NUCLEOTIDE SEQUENCE [LARGE SCALE GENOMIC DNA]</scope>
    <source>
        <strain evidence="2 3">M105</strain>
    </source>
</reference>
<name>A0A545UCJ3_9GAMM</name>